<evidence type="ECO:0000313" key="13">
    <source>
        <dbReference type="Proteomes" id="UP001174136"/>
    </source>
</evidence>
<dbReference type="GO" id="GO:0006508">
    <property type="term" value="P:proteolysis"/>
    <property type="evidence" value="ECO:0007669"/>
    <property type="project" value="UniProtKB-KW"/>
</dbReference>
<dbReference type="GO" id="GO:0005615">
    <property type="term" value="C:extracellular space"/>
    <property type="evidence" value="ECO:0007669"/>
    <property type="project" value="TreeGrafter"/>
</dbReference>
<keyword evidence="5" id="KW-0378">Hydrolase</keyword>
<comment type="caution">
    <text evidence="12">The sequence shown here is derived from an EMBL/GenBank/DDBJ whole genome shotgun (WGS) entry which is preliminary data.</text>
</comment>
<dbReference type="Proteomes" id="UP001174136">
    <property type="component" value="Unassembled WGS sequence"/>
</dbReference>
<dbReference type="InterPro" id="IPR009003">
    <property type="entry name" value="Peptidase_S1_PA"/>
</dbReference>
<feature type="domain" description="Peptidase S1" evidence="11">
    <location>
        <begin position="67"/>
        <end position="309"/>
    </location>
</feature>
<evidence type="ECO:0000256" key="5">
    <source>
        <dbReference type="ARBA" id="ARBA00022801"/>
    </source>
</evidence>
<evidence type="ECO:0000256" key="1">
    <source>
        <dbReference type="ARBA" id="ARBA00004613"/>
    </source>
</evidence>
<evidence type="ECO:0000256" key="7">
    <source>
        <dbReference type="ARBA" id="ARBA00023157"/>
    </source>
</evidence>
<dbReference type="EC" id="3.4.21.4" evidence="10"/>
<comment type="subcellular location">
    <subcellularLocation>
        <location evidence="1">Secreted</location>
    </subcellularLocation>
</comment>
<dbReference type="FunFam" id="2.40.10.10:FF:000054">
    <property type="entry name" value="Complement C1r subcomponent"/>
    <property type="match status" value="1"/>
</dbReference>
<evidence type="ECO:0000256" key="6">
    <source>
        <dbReference type="ARBA" id="ARBA00022825"/>
    </source>
</evidence>
<keyword evidence="8" id="KW-0325">Glycoprotein</keyword>
<sequence>MLFDTASSQIDTLCTCNNSFCCDLLLTDTFTCGASGAWVSMDGREALPRCQEVCGNTANEILSTGRILGGVLAELGEIPWQLAVKGRMPGGASLIGDRWALTAAHVVDNNPGFQLYGGLVNLAPSNGQPLPWDTVIIHPGFQKSVANSGRTNFDNDIALVRLASRAPLGPNLSPICLPESQGALQADLMGSVAGWGMTESKQMSQILRHAPISVYGPSTCRSTPQLSKNLPMVFTDNMFCAGYFGRDSCSRDSGGPFFVPRLGDGNQGGRGPYRIEGIVSWGPDCRQPKFKGYYTAVRNYVGWIRETIKQLENE</sequence>
<dbReference type="InterPro" id="IPR001314">
    <property type="entry name" value="Peptidase_S1A"/>
</dbReference>
<dbReference type="PANTHER" id="PTHR24264:SF65">
    <property type="entry name" value="SRCR DOMAIN-CONTAINING PROTEIN"/>
    <property type="match status" value="1"/>
</dbReference>
<evidence type="ECO:0000256" key="9">
    <source>
        <dbReference type="ARBA" id="ARBA00036320"/>
    </source>
</evidence>
<gene>
    <name evidence="12" type="primary">C1S</name>
    <name evidence="12" type="ORF">N1851_012863</name>
</gene>
<name>A0AA47P4T6_MERPO</name>
<dbReference type="SMART" id="SM00020">
    <property type="entry name" value="Tryp_SPc"/>
    <property type="match status" value="1"/>
</dbReference>
<evidence type="ECO:0000256" key="4">
    <source>
        <dbReference type="ARBA" id="ARBA00022729"/>
    </source>
</evidence>
<dbReference type="PROSITE" id="PS50240">
    <property type="entry name" value="TRYPSIN_DOM"/>
    <property type="match status" value="1"/>
</dbReference>
<dbReference type="PANTHER" id="PTHR24264">
    <property type="entry name" value="TRYPSIN-RELATED"/>
    <property type="match status" value="1"/>
</dbReference>
<proteinExistence type="predicted"/>
<evidence type="ECO:0000256" key="2">
    <source>
        <dbReference type="ARBA" id="ARBA00022525"/>
    </source>
</evidence>
<accession>A0AA47P4T6</accession>
<organism evidence="12 13">
    <name type="scientific">Merluccius polli</name>
    <name type="common">Benguela hake</name>
    <name type="synonym">Merluccius cadenati</name>
    <dbReference type="NCBI Taxonomy" id="89951"/>
    <lineage>
        <taxon>Eukaryota</taxon>
        <taxon>Metazoa</taxon>
        <taxon>Chordata</taxon>
        <taxon>Craniata</taxon>
        <taxon>Vertebrata</taxon>
        <taxon>Euteleostomi</taxon>
        <taxon>Actinopterygii</taxon>
        <taxon>Neopterygii</taxon>
        <taxon>Teleostei</taxon>
        <taxon>Neoteleostei</taxon>
        <taxon>Acanthomorphata</taxon>
        <taxon>Zeiogadaria</taxon>
        <taxon>Gadariae</taxon>
        <taxon>Gadiformes</taxon>
        <taxon>Gadoidei</taxon>
        <taxon>Merlucciidae</taxon>
        <taxon>Merluccius</taxon>
    </lineage>
</organism>
<evidence type="ECO:0000256" key="3">
    <source>
        <dbReference type="ARBA" id="ARBA00022670"/>
    </source>
</evidence>
<dbReference type="EMBL" id="JAOPHQ010002289">
    <property type="protein sequence ID" value="KAK0147648.1"/>
    <property type="molecule type" value="Genomic_DNA"/>
</dbReference>
<dbReference type="GO" id="GO:0004252">
    <property type="term" value="F:serine-type endopeptidase activity"/>
    <property type="evidence" value="ECO:0007669"/>
    <property type="project" value="UniProtKB-EC"/>
</dbReference>
<keyword evidence="13" id="KW-1185">Reference proteome</keyword>
<dbReference type="InterPro" id="IPR050127">
    <property type="entry name" value="Serine_Proteases_S1"/>
</dbReference>
<keyword evidence="4" id="KW-0732">Signal</keyword>
<dbReference type="Gene3D" id="2.40.10.10">
    <property type="entry name" value="Trypsin-like serine proteases"/>
    <property type="match status" value="1"/>
</dbReference>
<evidence type="ECO:0000313" key="12">
    <source>
        <dbReference type="EMBL" id="KAK0147648.1"/>
    </source>
</evidence>
<keyword evidence="6" id="KW-0720">Serine protease</keyword>
<keyword evidence="3" id="KW-0645">Protease</keyword>
<keyword evidence="2" id="KW-0964">Secreted</keyword>
<dbReference type="InterPro" id="IPR043504">
    <property type="entry name" value="Peptidase_S1_PA_chymotrypsin"/>
</dbReference>
<comment type="catalytic activity">
    <reaction evidence="9">
        <text>Preferential cleavage: Arg-|-Xaa, Lys-|-Xaa.</text>
        <dbReference type="EC" id="3.4.21.4"/>
    </reaction>
</comment>
<evidence type="ECO:0000259" key="11">
    <source>
        <dbReference type="PROSITE" id="PS50240"/>
    </source>
</evidence>
<dbReference type="PRINTS" id="PR00722">
    <property type="entry name" value="CHYMOTRYPSIN"/>
</dbReference>
<dbReference type="Pfam" id="PF00089">
    <property type="entry name" value="Trypsin"/>
    <property type="match status" value="1"/>
</dbReference>
<keyword evidence="7" id="KW-1015">Disulfide bond</keyword>
<reference evidence="12" key="1">
    <citation type="journal article" date="2023" name="Front. Mar. Sci.">
        <title>A new Merluccius polli reference genome to investigate the effects of global change in West African waters.</title>
        <authorList>
            <person name="Mateo J.L."/>
            <person name="Blanco-Fernandez C."/>
            <person name="Garcia-Vazquez E."/>
            <person name="Machado-Schiaffino G."/>
        </authorList>
    </citation>
    <scope>NUCLEOTIDE SEQUENCE</scope>
    <source>
        <strain evidence="12">C29</strain>
        <tissue evidence="12">Fin</tissue>
    </source>
</reference>
<evidence type="ECO:0000256" key="10">
    <source>
        <dbReference type="ARBA" id="ARBA00038868"/>
    </source>
</evidence>
<protein>
    <recommendedName>
        <fullName evidence="10">trypsin</fullName>
        <ecNumber evidence="10">3.4.21.4</ecNumber>
    </recommendedName>
</protein>
<dbReference type="InterPro" id="IPR001254">
    <property type="entry name" value="Trypsin_dom"/>
</dbReference>
<dbReference type="AlphaFoldDB" id="A0AA47P4T6"/>
<evidence type="ECO:0000256" key="8">
    <source>
        <dbReference type="ARBA" id="ARBA00023180"/>
    </source>
</evidence>
<dbReference type="SUPFAM" id="SSF50494">
    <property type="entry name" value="Trypsin-like serine proteases"/>
    <property type="match status" value="1"/>
</dbReference>
<dbReference type="CDD" id="cd00190">
    <property type="entry name" value="Tryp_SPc"/>
    <property type="match status" value="1"/>
</dbReference>